<dbReference type="Proteomes" id="UP001187531">
    <property type="component" value="Unassembled WGS sequence"/>
</dbReference>
<evidence type="ECO:0000256" key="6">
    <source>
        <dbReference type="ARBA" id="ARBA00049682"/>
    </source>
</evidence>
<evidence type="ECO:0000256" key="1">
    <source>
        <dbReference type="ARBA" id="ARBA00006917"/>
    </source>
</evidence>
<dbReference type="GO" id="GO:0043130">
    <property type="term" value="F:ubiquitin binding"/>
    <property type="evidence" value="ECO:0007669"/>
    <property type="project" value="TreeGrafter"/>
</dbReference>
<evidence type="ECO:0000313" key="10">
    <source>
        <dbReference type="Proteomes" id="UP001187531"/>
    </source>
</evidence>
<protein>
    <recommendedName>
        <fullName evidence="2">WD repeat-containing protein 48 homolog</fullName>
    </recommendedName>
</protein>
<dbReference type="PROSITE" id="PS50294">
    <property type="entry name" value="WD_REPEATS_REGION"/>
    <property type="match status" value="5"/>
</dbReference>
<keyword evidence="4" id="KW-0677">Repeat</keyword>
<dbReference type="PANTHER" id="PTHR19862">
    <property type="entry name" value="WD REPEAT-CONTAINING PROTEIN 48"/>
    <property type="match status" value="1"/>
</dbReference>
<dbReference type="Pfam" id="PF11816">
    <property type="entry name" value="DUF3337"/>
    <property type="match status" value="1"/>
</dbReference>
<dbReference type="InterPro" id="IPR036322">
    <property type="entry name" value="WD40_repeat_dom_sf"/>
</dbReference>
<dbReference type="PROSITE" id="PS50082">
    <property type="entry name" value="WD_REPEATS_2"/>
    <property type="match status" value="5"/>
</dbReference>
<comment type="subunit">
    <text evidence="6">Catalytic component of the Usp12-46 deubiquitylase complex consisting of Usp12-46, Wdr20 and Uaf1; regulatory subunit that, together wtih Wdr20, stabilizes Usp12-46. The Usp12-46 deubiquitylase complex associates with arr/arrow; the interaction leads to deubiquitination and stabilization of arr/arrow.</text>
</comment>
<reference evidence="9" key="1">
    <citation type="submission" date="2023-07" db="EMBL/GenBank/DDBJ databases">
        <title>Chromosome-level genome assembly of Artemia franciscana.</title>
        <authorList>
            <person name="Jo E."/>
        </authorList>
    </citation>
    <scope>NUCLEOTIDE SEQUENCE</scope>
    <source>
        <tissue evidence="9">Whole body</tissue>
    </source>
</reference>
<accession>A0AA88HIL4</accession>
<evidence type="ECO:0000256" key="7">
    <source>
        <dbReference type="PROSITE-ProRule" id="PRU00221"/>
    </source>
</evidence>
<dbReference type="PANTHER" id="PTHR19862:SF14">
    <property type="entry name" value="WD REPEAT-CONTAINING PROTEIN 48"/>
    <property type="match status" value="1"/>
</dbReference>
<dbReference type="CDD" id="cd00200">
    <property type="entry name" value="WD40"/>
    <property type="match status" value="1"/>
</dbReference>
<dbReference type="SMART" id="SM00320">
    <property type="entry name" value="WD40"/>
    <property type="match status" value="6"/>
</dbReference>
<dbReference type="AlphaFoldDB" id="A0AA88HIL4"/>
<dbReference type="InterPro" id="IPR015943">
    <property type="entry name" value="WD40/YVTN_repeat-like_dom_sf"/>
</dbReference>
<sequence>MLKTTANSCKKKVQLSFVIRDEQESKHRSGVNALQYDPAIQRLYSAGRDGVIRIWNCKNSTDPYLLSMEHHTDWVNDIILCCNGRFIISGSSDQTVKVWNAQKGFCMSTLRTHKDYVKVLAYAKDREQVASGGLDKNIYLWDVNTLTALTASNNIVTTTNLPGNKDSIYSLAMNQSGTLILSGSSDKIIRIWDPRDCNKKPIKLKGHTDNVRCLLVNKEGTHCLSGSSDGTVRLWSIGQQRYITTLRPHDEGVWTIQANDSFNLVFSAGRDKAVWLSDLNAETSALLCVEQNPVLKLCYLQDDGQLWISTSNSEIHRWPVNMKKMNQELTGDSSLPRSVESAPNFVIAGAPSIRQYQCLSDRRHILTKDSTGNVAMYDILQAKRVCSLGEVNLEEEVKKRSQNIYISPWFSVDLKIGLPLIHLAQDENDCLSAWVSAKDAGLVTEESVDQKVNFGGLLLNALLENWLKRQAREDAIEKELEPGKAANGYFSVPPHTPIIISEVDGRTLYRVLCKDTGGDAESASLQDNLPSWIVETVADRVTPKFIKVSFYLLPHPDLGLRAMKKDRLMANDFIPMRKVMEHVLEKVVSPSDESSFPKQSPTESQAGDRASSALDSENVEDRVQLYCNDQLLSPSADLRSVRHFVWKSSADLVIHYKPIM</sequence>
<dbReference type="CDD" id="cd17041">
    <property type="entry name" value="Ubl_WDR48"/>
    <property type="match status" value="1"/>
</dbReference>
<dbReference type="Gene3D" id="2.130.10.10">
    <property type="entry name" value="YVTN repeat-like/Quinoprotein amine dehydrogenase"/>
    <property type="match status" value="2"/>
</dbReference>
<name>A0AA88HIL4_ARTSF</name>
<dbReference type="InterPro" id="IPR051246">
    <property type="entry name" value="WDR48"/>
</dbReference>
<evidence type="ECO:0000313" key="9">
    <source>
        <dbReference type="EMBL" id="KAK2705712.1"/>
    </source>
</evidence>
<feature type="repeat" description="WD" evidence="7">
    <location>
        <begin position="110"/>
        <end position="151"/>
    </location>
</feature>
<dbReference type="InterPro" id="IPR001680">
    <property type="entry name" value="WD40_rpt"/>
</dbReference>
<dbReference type="InterPro" id="IPR020472">
    <property type="entry name" value="WD40_PAC1"/>
</dbReference>
<evidence type="ECO:0000256" key="5">
    <source>
        <dbReference type="ARBA" id="ARBA00049607"/>
    </source>
</evidence>
<comment type="caution">
    <text evidence="9">The sequence shown here is derived from an EMBL/GenBank/DDBJ whole genome shotgun (WGS) entry which is preliminary data.</text>
</comment>
<comment type="similarity">
    <text evidence="1">Belongs to the WD repeat WDR48 family.</text>
</comment>
<keyword evidence="10" id="KW-1185">Reference proteome</keyword>
<dbReference type="FunFam" id="2.130.10.10:FF:000543">
    <property type="entry name" value="WD repeat-containing protein 48 homolog"/>
    <property type="match status" value="1"/>
</dbReference>
<feature type="repeat" description="WD" evidence="7">
    <location>
        <begin position="24"/>
        <end position="56"/>
    </location>
</feature>
<gene>
    <name evidence="9" type="ORF">QYM36_015922</name>
</gene>
<organism evidence="9 10">
    <name type="scientific">Artemia franciscana</name>
    <name type="common">Brine shrimp</name>
    <name type="synonym">Artemia sanfranciscana</name>
    <dbReference type="NCBI Taxonomy" id="6661"/>
    <lineage>
        <taxon>Eukaryota</taxon>
        <taxon>Metazoa</taxon>
        <taxon>Ecdysozoa</taxon>
        <taxon>Arthropoda</taxon>
        <taxon>Crustacea</taxon>
        <taxon>Branchiopoda</taxon>
        <taxon>Anostraca</taxon>
        <taxon>Artemiidae</taxon>
        <taxon>Artemia</taxon>
    </lineage>
</organism>
<evidence type="ECO:0000256" key="2">
    <source>
        <dbReference type="ARBA" id="ARBA00021538"/>
    </source>
</evidence>
<evidence type="ECO:0000256" key="8">
    <source>
        <dbReference type="SAM" id="MobiDB-lite"/>
    </source>
</evidence>
<dbReference type="PRINTS" id="PR00320">
    <property type="entry name" value="GPROTEINBRPT"/>
</dbReference>
<feature type="compositionally biased region" description="Polar residues" evidence="8">
    <location>
        <begin position="591"/>
        <end position="605"/>
    </location>
</feature>
<dbReference type="SUPFAM" id="SSF50978">
    <property type="entry name" value="WD40 repeat-like"/>
    <property type="match status" value="1"/>
</dbReference>
<evidence type="ECO:0000256" key="3">
    <source>
        <dbReference type="ARBA" id="ARBA00022574"/>
    </source>
</evidence>
<keyword evidence="3 7" id="KW-0853">WD repeat</keyword>
<comment type="function">
    <text evidence="5">Regulatory component of the Usp12-46 deubiquitylase complex. activates deubiquitination by increasing the catalytic turnover without increasing the affinity of deubiquitinating enzymes for the substrate. The complex deubiquitylates the wg/wingless-signaling receptor arr/arrow, which stabilizes the receptor and increases its concentration at the cell surface; this enhances the sensitivity of cells to wg/wingless-signal stimulation. This increases the amplitude and spatial range of the signaling response to the wg/wingless morphogen gradient, facilitating the precise concentration-dependent regulation of its target genes. Together with Wdr20 and Usp12-46 required for wg/wingless-mediated signaling in the wing imaginal disc and for wg/wingless-dependent regulation of intestinal stem cell proliferation.</text>
</comment>
<dbReference type="InterPro" id="IPR021772">
    <property type="entry name" value="WDR48/Bun107"/>
</dbReference>
<feature type="region of interest" description="Disordered" evidence="8">
    <location>
        <begin position="590"/>
        <end position="614"/>
    </location>
</feature>
<dbReference type="Pfam" id="PF00400">
    <property type="entry name" value="WD40"/>
    <property type="match status" value="6"/>
</dbReference>
<proteinExistence type="inferred from homology"/>
<dbReference type="PROSITE" id="PS00678">
    <property type="entry name" value="WD_REPEATS_1"/>
    <property type="match status" value="1"/>
</dbReference>
<feature type="repeat" description="WD" evidence="7">
    <location>
        <begin position="161"/>
        <end position="193"/>
    </location>
</feature>
<dbReference type="EMBL" id="JAVRJZ010000020">
    <property type="protein sequence ID" value="KAK2705712.1"/>
    <property type="molecule type" value="Genomic_DNA"/>
</dbReference>
<dbReference type="GO" id="GO:0000724">
    <property type="term" value="P:double-strand break repair via homologous recombination"/>
    <property type="evidence" value="ECO:0007669"/>
    <property type="project" value="TreeGrafter"/>
</dbReference>
<feature type="repeat" description="WD" evidence="7">
    <location>
        <begin position="68"/>
        <end position="109"/>
    </location>
</feature>
<feature type="repeat" description="WD" evidence="7">
    <location>
        <begin position="204"/>
        <end position="245"/>
    </location>
</feature>
<dbReference type="InterPro" id="IPR019775">
    <property type="entry name" value="WD40_repeat_CS"/>
</dbReference>
<evidence type="ECO:0000256" key="4">
    <source>
        <dbReference type="ARBA" id="ARBA00022737"/>
    </source>
</evidence>